<protein>
    <submittedName>
        <fullName evidence="2">Uncharacterized protein</fullName>
    </submittedName>
</protein>
<gene>
    <name evidence="2" type="ORF">HTY61_09830</name>
</gene>
<dbReference type="KEGG" id="orm:HTY61_09830"/>
<keyword evidence="3" id="KW-1185">Reference proteome</keyword>
<evidence type="ECO:0000313" key="3">
    <source>
        <dbReference type="Proteomes" id="UP000509367"/>
    </source>
</evidence>
<reference evidence="2 3" key="1">
    <citation type="submission" date="2020-06" db="EMBL/GenBank/DDBJ databases">
        <title>Oricola thermophila sp. nov. isolated from a tidal sediments.</title>
        <authorList>
            <person name="Kwon K.K."/>
            <person name="Yang S.-H."/>
            <person name="Park M.-J."/>
        </authorList>
    </citation>
    <scope>NUCLEOTIDE SEQUENCE [LARGE SCALE GENOMIC DNA]</scope>
    <source>
        <strain evidence="2 3">MEBiC13590</strain>
    </source>
</reference>
<evidence type="ECO:0000313" key="2">
    <source>
        <dbReference type="EMBL" id="QKV18727.1"/>
    </source>
</evidence>
<dbReference type="Proteomes" id="UP000509367">
    <property type="component" value="Chromosome"/>
</dbReference>
<sequence length="226" mass="24142">MTETTMTKGEYAARRGVTPARISQYIADGKIGPSALKGEGRSARIIVEIADRHLAQRLDASQALGANGAMSRAVNETPQPDRPAPHPPAGCDGDLQRRPAGVAETETEAALRVAAQEKAEQAKLLTAKMRRQEALETGRYILAADARAQIARATSAAFRVMEAGIRNMAADLAAQFELSEAEVSHALVKSFRAVRERAAADFKAQAEALPEHVEDGEEVDDGEASQ</sequence>
<feature type="region of interest" description="Disordered" evidence="1">
    <location>
        <begin position="68"/>
        <end position="103"/>
    </location>
</feature>
<dbReference type="AlphaFoldDB" id="A0A6N1VIB6"/>
<evidence type="ECO:0000256" key="1">
    <source>
        <dbReference type="SAM" id="MobiDB-lite"/>
    </source>
</evidence>
<feature type="compositionally biased region" description="Acidic residues" evidence="1">
    <location>
        <begin position="214"/>
        <end position="226"/>
    </location>
</feature>
<feature type="region of interest" description="Disordered" evidence="1">
    <location>
        <begin position="205"/>
        <end position="226"/>
    </location>
</feature>
<proteinExistence type="predicted"/>
<dbReference type="EMBL" id="CP054836">
    <property type="protein sequence ID" value="QKV18727.1"/>
    <property type="molecule type" value="Genomic_DNA"/>
</dbReference>
<accession>A0A6N1VIB6</accession>
<organism evidence="2 3">
    <name type="scientific">Oricola thermophila</name>
    <dbReference type="NCBI Taxonomy" id="2742145"/>
    <lineage>
        <taxon>Bacteria</taxon>
        <taxon>Pseudomonadati</taxon>
        <taxon>Pseudomonadota</taxon>
        <taxon>Alphaproteobacteria</taxon>
        <taxon>Hyphomicrobiales</taxon>
        <taxon>Ahrensiaceae</taxon>
        <taxon>Oricola</taxon>
    </lineage>
</organism>
<name>A0A6N1VIB6_9HYPH</name>